<evidence type="ECO:0000313" key="11">
    <source>
        <dbReference type="Proteomes" id="UP000706333"/>
    </source>
</evidence>
<evidence type="ECO:0000256" key="6">
    <source>
        <dbReference type="ARBA" id="ARBA00022989"/>
    </source>
</evidence>
<proteinExistence type="predicted"/>
<evidence type="ECO:0000256" key="2">
    <source>
        <dbReference type="ARBA" id="ARBA00022475"/>
    </source>
</evidence>
<keyword evidence="7 8" id="KW-0472">Membrane</keyword>
<feature type="transmembrane region" description="Helical" evidence="8">
    <location>
        <begin position="21"/>
        <end position="41"/>
    </location>
</feature>
<dbReference type="InterPro" id="IPR038731">
    <property type="entry name" value="RgtA/B/C-like"/>
</dbReference>
<feature type="transmembrane region" description="Helical" evidence="8">
    <location>
        <begin position="370"/>
        <end position="391"/>
    </location>
</feature>
<dbReference type="InterPro" id="IPR050297">
    <property type="entry name" value="LipidA_mod_glycosyltrf_83"/>
</dbReference>
<evidence type="ECO:0000256" key="3">
    <source>
        <dbReference type="ARBA" id="ARBA00022676"/>
    </source>
</evidence>
<name>A0A934TJ42_9RHOB</name>
<keyword evidence="3" id="KW-0328">Glycosyltransferase</keyword>
<dbReference type="PANTHER" id="PTHR33908:SF11">
    <property type="entry name" value="MEMBRANE PROTEIN"/>
    <property type="match status" value="1"/>
</dbReference>
<reference evidence="10" key="2">
    <citation type="journal article" date="2020" name="Microorganisms">
        <title>Osmotic Adaptation and Compatible Solute Biosynthesis of Phototrophic Bacteria as Revealed from Genome Analyses.</title>
        <authorList>
            <person name="Imhoff J.F."/>
            <person name="Rahn T."/>
            <person name="Kunzel S."/>
            <person name="Keller A."/>
            <person name="Neulinger S.C."/>
        </authorList>
    </citation>
    <scope>NUCLEOTIDE SEQUENCE</scope>
    <source>
        <strain evidence="10">LMG 28126</strain>
    </source>
</reference>
<evidence type="ECO:0000256" key="7">
    <source>
        <dbReference type="ARBA" id="ARBA00023136"/>
    </source>
</evidence>
<feature type="transmembrane region" description="Helical" evidence="8">
    <location>
        <begin position="346"/>
        <end position="363"/>
    </location>
</feature>
<comment type="caution">
    <text evidence="10">The sequence shown here is derived from an EMBL/GenBank/DDBJ whole genome shotgun (WGS) entry which is preliminary data.</text>
</comment>
<feature type="transmembrane region" description="Helical" evidence="8">
    <location>
        <begin position="174"/>
        <end position="207"/>
    </location>
</feature>
<dbReference type="RefSeq" id="WP_201156358.1">
    <property type="nucleotide sequence ID" value="NZ_NHSD01000139.1"/>
</dbReference>
<dbReference type="Pfam" id="PF13231">
    <property type="entry name" value="PMT_2"/>
    <property type="match status" value="1"/>
</dbReference>
<evidence type="ECO:0000256" key="1">
    <source>
        <dbReference type="ARBA" id="ARBA00004651"/>
    </source>
</evidence>
<dbReference type="Proteomes" id="UP000706333">
    <property type="component" value="Unassembled WGS sequence"/>
</dbReference>
<gene>
    <name evidence="10" type="ORF">CCR87_04335</name>
</gene>
<dbReference type="GO" id="GO:0009103">
    <property type="term" value="P:lipopolysaccharide biosynthetic process"/>
    <property type="evidence" value="ECO:0007669"/>
    <property type="project" value="UniProtKB-ARBA"/>
</dbReference>
<keyword evidence="11" id="KW-1185">Reference proteome</keyword>
<protein>
    <recommendedName>
        <fullName evidence="9">Glycosyltransferase RgtA/B/C/D-like domain-containing protein</fullName>
    </recommendedName>
</protein>
<feature type="transmembrane region" description="Helical" evidence="8">
    <location>
        <begin position="133"/>
        <end position="162"/>
    </location>
</feature>
<reference evidence="10" key="1">
    <citation type="submission" date="2017-05" db="EMBL/GenBank/DDBJ databases">
        <authorList>
            <person name="Imhoff J.F."/>
            <person name="Rahn T."/>
            <person name="Kuenzel S."/>
            <person name="Neulinger S.C."/>
        </authorList>
    </citation>
    <scope>NUCLEOTIDE SEQUENCE</scope>
    <source>
        <strain evidence="10">LMG 28126</strain>
    </source>
</reference>
<feature type="transmembrane region" description="Helical" evidence="8">
    <location>
        <begin position="101"/>
        <end position="121"/>
    </location>
</feature>
<evidence type="ECO:0000256" key="8">
    <source>
        <dbReference type="SAM" id="Phobius"/>
    </source>
</evidence>
<evidence type="ECO:0000256" key="5">
    <source>
        <dbReference type="ARBA" id="ARBA00022692"/>
    </source>
</evidence>
<evidence type="ECO:0000313" key="10">
    <source>
        <dbReference type="EMBL" id="MBK5926589.1"/>
    </source>
</evidence>
<keyword evidence="4" id="KW-0808">Transferase</keyword>
<dbReference type="GO" id="GO:0016763">
    <property type="term" value="F:pentosyltransferase activity"/>
    <property type="evidence" value="ECO:0007669"/>
    <property type="project" value="TreeGrafter"/>
</dbReference>
<dbReference type="AlphaFoldDB" id="A0A934TJ42"/>
<dbReference type="PANTHER" id="PTHR33908">
    <property type="entry name" value="MANNOSYLTRANSFERASE YKCB-RELATED"/>
    <property type="match status" value="1"/>
</dbReference>
<comment type="subcellular location">
    <subcellularLocation>
        <location evidence="1">Cell membrane</location>
        <topology evidence="1">Multi-pass membrane protein</topology>
    </subcellularLocation>
</comment>
<dbReference type="EMBL" id="NHSD01000139">
    <property type="protein sequence ID" value="MBK5926589.1"/>
    <property type="molecule type" value="Genomic_DNA"/>
</dbReference>
<feature type="domain" description="Glycosyltransferase RgtA/B/C/D-like" evidence="9">
    <location>
        <begin position="75"/>
        <end position="235"/>
    </location>
</feature>
<organism evidence="10 11">
    <name type="scientific">Rhodobaculum claviforme</name>
    <dbReference type="NCBI Taxonomy" id="1549854"/>
    <lineage>
        <taxon>Bacteria</taxon>
        <taxon>Pseudomonadati</taxon>
        <taxon>Pseudomonadota</taxon>
        <taxon>Alphaproteobacteria</taxon>
        <taxon>Rhodobacterales</taxon>
        <taxon>Paracoccaceae</taxon>
        <taxon>Rhodobaculum</taxon>
    </lineage>
</organism>
<feature type="transmembrane region" description="Helical" evidence="8">
    <location>
        <begin position="213"/>
        <end position="232"/>
    </location>
</feature>
<sequence>MQVITATAGAVPGAAPPRHGLWAVILVGMALRLAWALVFPVEPVSDGFAYHTFARNLVEQGVYGWEPDQPGAYWPVGTSAIVALTYLVLGESFAGVVATNLLAGLVTLVLVHRLGTVYFGAQAGFWATVVVAFWPNLIMFTSILSSELYFMALSLVGLYFWQRAEVGSGRRGRWGNLVLCGLVFGAACYVRPIALLMPAALAIVPLVQGVRPFLRAVLHAALVTLMVLVVLSPWTYRNYLVFGEPALVSTNFGANLWMGNNPDSTGGYMPLPDWVAGMSETERARALGDIAKAHIREDPLRFAATVAVRVVRLHERETIGVAWNERAMTETLGQIGVVGAKLLATGYWYLVVAGGLLGIWQLGRARFWSAFFNPAFAIWSYVTLLHAIVVIQDRYHMPSSPFIAMLAGVAIAAWLRRRAAAAPAPA</sequence>
<keyword evidence="2" id="KW-1003">Cell membrane</keyword>
<keyword evidence="6 8" id="KW-1133">Transmembrane helix</keyword>
<dbReference type="GO" id="GO:0005886">
    <property type="term" value="C:plasma membrane"/>
    <property type="evidence" value="ECO:0007669"/>
    <property type="project" value="UniProtKB-SubCell"/>
</dbReference>
<feature type="transmembrane region" description="Helical" evidence="8">
    <location>
        <begin position="72"/>
        <end position="89"/>
    </location>
</feature>
<evidence type="ECO:0000259" key="9">
    <source>
        <dbReference type="Pfam" id="PF13231"/>
    </source>
</evidence>
<feature type="transmembrane region" description="Helical" evidence="8">
    <location>
        <begin position="397"/>
        <end position="415"/>
    </location>
</feature>
<keyword evidence="5 8" id="KW-0812">Transmembrane</keyword>
<accession>A0A934TJ42</accession>
<evidence type="ECO:0000256" key="4">
    <source>
        <dbReference type="ARBA" id="ARBA00022679"/>
    </source>
</evidence>